<evidence type="ECO:0000313" key="5">
    <source>
        <dbReference type="Proteomes" id="UP000317638"/>
    </source>
</evidence>
<protein>
    <submittedName>
        <fullName evidence="4">Class F sortase</fullName>
    </submittedName>
</protein>
<dbReference type="Gene3D" id="2.40.260.10">
    <property type="entry name" value="Sortase"/>
    <property type="match status" value="1"/>
</dbReference>
<dbReference type="Pfam" id="PF04203">
    <property type="entry name" value="Sortase"/>
    <property type="match status" value="1"/>
</dbReference>
<dbReference type="SUPFAM" id="SSF63817">
    <property type="entry name" value="Sortase"/>
    <property type="match status" value="1"/>
</dbReference>
<dbReference type="InterPro" id="IPR023365">
    <property type="entry name" value="Sortase_dom-sf"/>
</dbReference>
<dbReference type="GO" id="GO:0016787">
    <property type="term" value="F:hydrolase activity"/>
    <property type="evidence" value="ECO:0007669"/>
    <property type="project" value="UniProtKB-KW"/>
</dbReference>
<sequence>MTDSSVAGRSGMPTRWRVLTIVVAVALVAAVATWLVIRPSEPSVGPTPSPTSVTVPPSATPSQSVSPSSVPSTTADAKYADCDPIDAEGFVPDTFRMDNPEADERVLSLGLDADGNIAAPPMDQPRTASWWNQGPRPGSDSGKVVMSIHTYRNGGALGNEMYDDAGANLVPGDLIKIEGADGRTACYEFVEASKIWVDEYDVDSDVMVDFEGDPLLTMVICWDFDRETEIWDSRILFYAEPVSL</sequence>
<keyword evidence="3" id="KW-0472">Membrane</keyword>
<keyword evidence="5" id="KW-1185">Reference proteome</keyword>
<dbReference type="CDD" id="cd05829">
    <property type="entry name" value="Sortase_F"/>
    <property type="match status" value="1"/>
</dbReference>
<proteinExistence type="predicted"/>
<keyword evidence="3" id="KW-0812">Transmembrane</keyword>
<dbReference type="InterPro" id="IPR005754">
    <property type="entry name" value="Sortase"/>
</dbReference>
<accession>A0A553K2I1</accession>
<comment type="caution">
    <text evidence="4">The sequence shown here is derived from an EMBL/GenBank/DDBJ whole genome shotgun (WGS) entry which is preliminary data.</text>
</comment>
<dbReference type="EMBL" id="VKKG01000002">
    <property type="protein sequence ID" value="TRY18906.1"/>
    <property type="molecule type" value="Genomic_DNA"/>
</dbReference>
<name>A0A553K2I1_9ACTN</name>
<gene>
    <name evidence="4" type="ORF">FOJ82_07305</name>
</gene>
<dbReference type="AlphaFoldDB" id="A0A553K2I1"/>
<dbReference type="Proteomes" id="UP000317638">
    <property type="component" value="Unassembled WGS sequence"/>
</dbReference>
<dbReference type="RefSeq" id="WP_143937798.1">
    <property type="nucleotide sequence ID" value="NZ_VKKG01000002.1"/>
</dbReference>
<dbReference type="OrthoDB" id="3734011at2"/>
<keyword evidence="1" id="KW-0378">Hydrolase</keyword>
<keyword evidence="3" id="KW-1133">Transmembrane helix</keyword>
<feature type="transmembrane region" description="Helical" evidence="3">
    <location>
        <begin position="18"/>
        <end position="37"/>
    </location>
</feature>
<evidence type="ECO:0000256" key="3">
    <source>
        <dbReference type="SAM" id="Phobius"/>
    </source>
</evidence>
<feature type="compositionally biased region" description="Low complexity" evidence="2">
    <location>
        <begin position="39"/>
        <end position="74"/>
    </location>
</feature>
<reference evidence="4 5" key="1">
    <citation type="submission" date="2019-07" db="EMBL/GenBank/DDBJ databases">
        <authorList>
            <person name="Zhou L.-Y."/>
        </authorList>
    </citation>
    <scope>NUCLEOTIDE SEQUENCE [LARGE SCALE GENOMIC DNA]</scope>
    <source>
        <strain evidence="4 5">YIM 101269</strain>
    </source>
</reference>
<evidence type="ECO:0000313" key="4">
    <source>
        <dbReference type="EMBL" id="TRY18906.1"/>
    </source>
</evidence>
<dbReference type="InterPro" id="IPR042001">
    <property type="entry name" value="Sortase_F"/>
</dbReference>
<organism evidence="4 5">
    <name type="scientific">Tessaracoccus rhinocerotis</name>
    <dbReference type="NCBI Taxonomy" id="1689449"/>
    <lineage>
        <taxon>Bacteria</taxon>
        <taxon>Bacillati</taxon>
        <taxon>Actinomycetota</taxon>
        <taxon>Actinomycetes</taxon>
        <taxon>Propionibacteriales</taxon>
        <taxon>Propionibacteriaceae</taxon>
        <taxon>Tessaracoccus</taxon>
    </lineage>
</organism>
<feature type="region of interest" description="Disordered" evidence="2">
    <location>
        <begin position="39"/>
        <end position="77"/>
    </location>
</feature>
<evidence type="ECO:0000256" key="1">
    <source>
        <dbReference type="ARBA" id="ARBA00022801"/>
    </source>
</evidence>
<evidence type="ECO:0000256" key="2">
    <source>
        <dbReference type="SAM" id="MobiDB-lite"/>
    </source>
</evidence>